<protein>
    <submittedName>
        <fullName evidence="3">Universal stress protein</fullName>
    </submittedName>
</protein>
<dbReference type="KEGG" id="mets:DK389_07990"/>
<reference evidence="4" key="1">
    <citation type="submission" date="2018-05" db="EMBL/GenBank/DDBJ databases">
        <title>Complete Genome Sequence of Methylobacterium sp. 17SD2-17.</title>
        <authorList>
            <person name="Srinivasan S."/>
        </authorList>
    </citation>
    <scope>NUCLEOTIDE SEQUENCE [LARGE SCALE GENOMIC DNA]</scope>
    <source>
        <strain evidence="4">17SD2-17</strain>
    </source>
</reference>
<proteinExistence type="inferred from homology"/>
<dbReference type="Gene3D" id="3.40.50.12370">
    <property type="match status" value="1"/>
</dbReference>
<dbReference type="RefSeq" id="WP_109888664.1">
    <property type="nucleotide sequence ID" value="NZ_CP029550.1"/>
</dbReference>
<keyword evidence="4" id="KW-1185">Reference proteome</keyword>
<evidence type="ECO:0000313" key="4">
    <source>
        <dbReference type="Proteomes" id="UP000245926"/>
    </source>
</evidence>
<accession>A0A2U8W549</accession>
<feature type="domain" description="UspA" evidence="2">
    <location>
        <begin position="162"/>
        <end position="280"/>
    </location>
</feature>
<dbReference type="OrthoDB" id="9804721at2"/>
<evidence type="ECO:0000313" key="3">
    <source>
        <dbReference type="EMBL" id="AWN40482.1"/>
    </source>
</evidence>
<evidence type="ECO:0000256" key="1">
    <source>
        <dbReference type="ARBA" id="ARBA00008791"/>
    </source>
</evidence>
<dbReference type="PRINTS" id="PR01438">
    <property type="entry name" value="UNVRSLSTRESS"/>
</dbReference>
<dbReference type="InterPro" id="IPR006016">
    <property type="entry name" value="UspA"/>
</dbReference>
<dbReference type="CDD" id="cd00293">
    <property type="entry name" value="USP-like"/>
    <property type="match status" value="1"/>
</dbReference>
<sequence>MKTLFVPVVGSEGLEAIVATAFLAAKHFDSLVLGACVLPALADQVNFSGDTSWPGGQEASWAERLQAEELSLRATFAAAMDARGISEEVRSNAGPRYRWQSGPLMGDYALSQRARLFSATVVGRPAVSKASLGMASFEAILFESGRPLLLSPPHPPTTLGERILIAWNGSTETARATALAMPLLRQAKRVIVVEVEGSRVPGPSARELASALKEEGVPARGRTVAETELTSGQVFLMEAGALGCDLLVKGAYTQSRLRQMFFGGATSHILHHAKLPVLMAH</sequence>
<name>A0A2U8W549_9HYPH</name>
<dbReference type="EMBL" id="CP029550">
    <property type="protein sequence ID" value="AWN40482.1"/>
    <property type="molecule type" value="Genomic_DNA"/>
</dbReference>
<dbReference type="Proteomes" id="UP000245926">
    <property type="component" value="Chromosome"/>
</dbReference>
<dbReference type="Pfam" id="PF00582">
    <property type="entry name" value="Usp"/>
    <property type="match status" value="1"/>
</dbReference>
<dbReference type="AlphaFoldDB" id="A0A2U8W549"/>
<dbReference type="SUPFAM" id="SSF52402">
    <property type="entry name" value="Adenine nucleotide alpha hydrolases-like"/>
    <property type="match status" value="1"/>
</dbReference>
<evidence type="ECO:0000259" key="2">
    <source>
        <dbReference type="Pfam" id="PF00582"/>
    </source>
</evidence>
<dbReference type="InterPro" id="IPR006015">
    <property type="entry name" value="Universal_stress_UspA"/>
</dbReference>
<gene>
    <name evidence="3" type="ORF">DK389_07990</name>
</gene>
<organism evidence="3 4">
    <name type="scientific">Methylobacterium durans</name>
    <dbReference type="NCBI Taxonomy" id="2202825"/>
    <lineage>
        <taxon>Bacteria</taxon>
        <taxon>Pseudomonadati</taxon>
        <taxon>Pseudomonadota</taxon>
        <taxon>Alphaproteobacteria</taxon>
        <taxon>Hyphomicrobiales</taxon>
        <taxon>Methylobacteriaceae</taxon>
        <taxon>Methylobacterium</taxon>
    </lineage>
</organism>
<comment type="similarity">
    <text evidence="1">Belongs to the universal stress protein A family.</text>
</comment>